<evidence type="ECO:0000313" key="3">
    <source>
        <dbReference type="Proteomes" id="UP001254608"/>
    </source>
</evidence>
<comment type="caution">
    <text evidence="2">The sequence shown here is derived from an EMBL/GenBank/DDBJ whole genome shotgun (WGS) entry which is preliminary data.</text>
</comment>
<keyword evidence="1" id="KW-0472">Membrane</keyword>
<accession>A0ABU2WJH3</accession>
<evidence type="ECO:0000256" key="1">
    <source>
        <dbReference type="SAM" id="Phobius"/>
    </source>
</evidence>
<organism evidence="2 3">
    <name type="scientific">Banduia mediterranea</name>
    <dbReference type="NCBI Taxonomy" id="3075609"/>
    <lineage>
        <taxon>Bacteria</taxon>
        <taxon>Pseudomonadati</taxon>
        <taxon>Pseudomonadota</taxon>
        <taxon>Gammaproteobacteria</taxon>
        <taxon>Nevskiales</taxon>
        <taxon>Algiphilaceae</taxon>
        <taxon>Banduia</taxon>
    </lineage>
</organism>
<reference evidence="2 3" key="1">
    <citation type="submission" date="2023-09" db="EMBL/GenBank/DDBJ databases">
        <authorList>
            <person name="Rey-Velasco X."/>
        </authorList>
    </citation>
    <scope>NUCLEOTIDE SEQUENCE [LARGE SCALE GENOMIC DNA]</scope>
    <source>
        <strain evidence="2 3">W345</strain>
    </source>
</reference>
<feature type="transmembrane region" description="Helical" evidence="1">
    <location>
        <begin position="12"/>
        <end position="33"/>
    </location>
</feature>
<dbReference type="Proteomes" id="UP001254608">
    <property type="component" value="Unassembled WGS sequence"/>
</dbReference>
<dbReference type="RefSeq" id="WP_311364624.1">
    <property type="nucleotide sequence ID" value="NZ_JAVRIC010000008.1"/>
</dbReference>
<keyword evidence="1" id="KW-1133">Transmembrane helix</keyword>
<dbReference type="EMBL" id="JAVRIC010000008">
    <property type="protein sequence ID" value="MDT0497232.1"/>
    <property type="molecule type" value="Genomic_DNA"/>
</dbReference>
<sequence length="64" mass="7049">MKPTKPKPLLNLAAALVLGGLFGLIGPMVYEFFFRRVRCRDDFDRDFGVPVLVEFGPHPTGASA</sequence>
<gene>
    <name evidence="2" type="ORF">RM530_07620</name>
</gene>
<evidence type="ECO:0000313" key="2">
    <source>
        <dbReference type="EMBL" id="MDT0497232.1"/>
    </source>
</evidence>
<keyword evidence="3" id="KW-1185">Reference proteome</keyword>
<name>A0ABU2WJH3_9GAMM</name>
<protein>
    <submittedName>
        <fullName evidence="2">Uncharacterized protein</fullName>
    </submittedName>
</protein>
<keyword evidence="1" id="KW-0812">Transmembrane</keyword>
<proteinExistence type="predicted"/>